<sequence>MSGLEHETIGGYNSFIDKQSKLTGQTLVTTVLFDDKVEQLWSGVEACKVRLTKEDYFVRGSTSLMDAVGKTILDVGHRLSRREERERPDKVIFVITTDGMENSSVEFSASQVKDLISHQQERYMWEFIFLGANINAADEAMNIGIDIGNAYQFEASSKGVEEMYDVVSEAVLEKRIKW</sequence>
<evidence type="ECO:0000313" key="1">
    <source>
        <dbReference type="EMBL" id="KPL60217.1"/>
    </source>
</evidence>
<organism evidence="1 2">
    <name type="scientific">Rossellomorea vietnamensis</name>
    <dbReference type="NCBI Taxonomy" id="218284"/>
    <lineage>
        <taxon>Bacteria</taxon>
        <taxon>Bacillati</taxon>
        <taxon>Bacillota</taxon>
        <taxon>Bacilli</taxon>
        <taxon>Bacillales</taxon>
        <taxon>Bacillaceae</taxon>
        <taxon>Rossellomorea</taxon>
    </lineage>
</organism>
<name>A0A0P6WV78_9BACI</name>
<comment type="caution">
    <text evidence="1">The sequence shown here is derived from an EMBL/GenBank/DDBJ whole genome shotgun (WGS) entry which is preliminary data.</text>
</comment>
<proteinExistence type="predicted"/>
<reference evidence="1 2" key="1">
    <citation type="submission" date="2015-08" db="EMBL/GenBank/DDBJ databases">
        <title>Draft Genome Sequence of Bacillus vietnamensis UCD-SED5.</title>
        <authorList>
            <person name="Lee R.D."/>
            <person name="Jospin G."/>
            <person name="Lang J.M."/>
            <person name="Coil D.A."/>
            <person name="Eisen J.A."/>
        </authorList>
    </citation>
    <scope>NUCLEOTIDE SEQUENCE [LARGE SCALE GENOMIC DNA]</scope>
    <source>
        <strain evidence="1 2">UCD-SED5</strain>
    </source>
</reference>
<dbReference type="AlphaFoldDB" id="A0A0P6WV78"/>
<dbReference type="Proteomes" id="UP000050398">
    <property type="component" value="Unassembled WGS sequence"/>
</dbReference>
<gene>
    <name evidence="1" type="ORF">AM506_08770</name>
</gene>
<evidence type="ECO:0000313" key="2">
    <source>
        <dbReference type="Proteomes" id="UP000050398"/>
    </source>
</evidence>
<accession>A0A0P6WV78</accession>
<dbReference type="EMBL" id="LIXZ01000005">
    <property type="protein sequence ID" value="KPL60217.1"/>
    <property type="molecule type" value="Genomic_DNA"/>
</dbReference>
<evidence type="ECO:0008006" key="3">
    <source>
        <dbReference type="Google" id="ProtNLM"/>
    </source>
</evidence>
<dbReference type="PATRIC" id="fig|218284.4.peg.3392"/>
<protein>
    <recommendedName>
        <fullName evidence="3">VWFA domain-containing protein</fullName>
    </recommendedName>
</protein>